<sequence>MERHTRLGLQQRAAILQAQIHMLNAQLLYERHRRHRRAQQRRLWVGQWLSPQRRKQFGLYEQLVAELRSEDTTAFTNFMRMSPELLDELFHRVGPRIIKQHTFWRKPMEPAACSLQSLTYVDCSFCAL</sequence>
<reference evidence="1" key="1">
    <citation type="submission" date="2021-10" db="EMBL/GenBank/DDBJ databases">
        <title>Tropical sea cucumber genome reveals ecological adaptation and Cuvierian tubules defense mechanism.</title>
        <authorList>
            <person name="Chen T."/>
        </authorList>
    </citation>
    <scope>NUCLEOTIDE SEQUENCE</scope>
    <source>
        <strain evidence="1">Nanhai2018</strain>
        <tissue evidence="1">Muscle</tissue>
    </source>
</reference>
<evidence type="ECO:0000313" key="1">
    <source>
        <dbReference type="EMBL" id="KAJ8024446.1"/>
    </source>
</evidence>
<comment type="caution">
    <text evidence="1">The sequence shown here is derived from an EMBL/GenBank/DDBJ whole genome shotgun (WGS) entry which is preliminary data.</text>
</comment>
<protein>
    <submittedName>
        <fullName evidence="1">Uncharacterized protein</fullName>
    </submittedName>
</protein>
<dbReference type="Proteomes" id="UP001152320">
    <property type="component" value="Chromosome 18"/>
</dbReference>
<accession>A0A9Q0YN22</accession>
<dbReference type="EMBL" id="JAIZAY010000018">
    <property type="protein sequence ID" value="KAJ8024446.1"/>
    <property type="molecule type" value="Genomic_DNA"/>
</dbReference>
<gene>
    <name evidence="1" type="ORF">HOLleu_34356</name>
</gene>
<organism evidence="1 2">
    <name type="scientific">Holothuria leucospilota</name>
    <name type="common">Black long sea cucumber</name>
    <name type="synonym">Mertensiothuria leucospilota</name>
    <dbReference type="NCBI Taxonomy" id="206669"/>
    <lineage>
        <taxon>Eukaryota</taxon>
        <taxon>Metazoa</taxon>
        <taxon>Echinodermata</taxon>
        <taxon>Eleutherozoa</taxon>
        <taxon>Echinozoa</taxon>
        <taxon>Holothuroidea</taxon>
        <taxon>Aspidochirotacea</taxon>
        <taxon>Aspidochirotida</taxon>
        <taxon>Holothuriidae</taxon>
        <taxon>Holothuria</taxon>
    </lineage>
</organism>
<proteinExistence type="predicted"/>
<evidence type="ECO:0000313" key="2">
    <source>
        <dbReference type="Proteomes" id="UP001152320"/>
    </source>
</evidence>
<dbReference type="AlphaFoldDB" id="A0A9Q0YN22"/>
<dbReference type="OrthoDB" id="6136079at2759"/>
<name>A0A9Q0YN22_HOLLE</name>
<keyword evidence="2" id="KW-1185">Reference proteome</keyword>